<organism evidence="8 9">
    <name type="scientific">Caulobacter radicis</name>
    <dbReference type="NCBI Taxonomy" id="2172650"/>
    <lineage>
        <taxon>Bacteria</taxon>
        <taxon>Pseudomonadati</taxon>
        <taxon>Pseudomonadota</taxon>
        <taxon>Alphaproteobacteria</taxon>
        <taxon>Caulobacterales</taxon>
        <taxon>Caulobacteraceae</taxon>
        <taxon>Caulobacter</taxon>
    </lineage>
</organism>
<evidence type="ECO:0000313" key="9">
    <source>
        <dbReference type="Proteomes" id="UP000244913"/>
    </source>
</evidence>
<feature type="transmembrane region" description="Helical" evidence="6">
    <location>
        <begin position="125"/>
        <end position="145"/>
    </location>
</feature>
<evidence type="ECO:0000256" key="1">
    <source>
        <dbReference type="ARBA" id="ARBA00004141"/>
    </source>
</evidence>
<evidence type="ECO:0000256" key="2">
    <source>
        <dbReference type="ARBA" id="ARBA00022448"/>
    </source>
</evidence>
<feature type="transmembrane region" description="Helical" evidence="6">
    <location>
        <begin position="152"/>
        <end position="174"/>
    </location>
</feature>
<keyword evidence="2" id="KW-0813">Transport</keyword>
<dbReference type="InterPro" id="IPR044770">
    <property type="entry name" value="MFS_spinster-like"/>
</dbReference>
<feature type="transmembrane region" description="Helical" evidence="6">
    <location>
        <begin position="312"/>
        <end position="332"/>
    </location>
</feature>
<feature type="domain" description="Major facilitator superfamily (MFS) profile" evidence="7">
    <location>
        <begin position="28"/>
        <end position="433"/>
    </location>
</feature>
<dbReference type="RefSeq" id="WP_116566266.1">
    <property type="nucleotide sequence ID" value="NZ_QDKP01000024.1"/>
</dbReference>
<dbReference type="SUPFAM" id="SSF103473">
    <property type="entry name" value="MFS general substrate transporter"/>
    <property type="match status" value="1"/>
</dbReference>
<evidence type="ECO:0000256" key="6">
    <source>
        <dbReference type="SAM" id="Phobius"/>
    </source>
</evidence>
<evidence type="ECO:0000259" key="7">
    <source>
        <dbReference type="PROSITE" id="PS50850"/>
    </source>
</evidence>
<feature type="transmembrane region" description="Helical" evidence="6">
    <location>
        <begin position="338"/>
        <end position="362"/>
    </location>
</feature>
<evidence type="ECO:0000256" key="4">
    <source>
        <dbReference type="ARBA" id="ARBA00022989"/>
    </source>
</evidence>
<feature type="transmembrane region" description="Helical" evidence="6">
    <location>
        <begin position="62"/>
        <end position="83"/>
    </location>
</feature>
<dbReference type="Proteomes" id="UP000244913">
    <property type="component" value="Unassembled WGS sequence"/>
</dbReference>
<comment type="caution">
    <text evidence="8">The sequence shown here is derived from an EMBL/GenBank/DDBJ whole genome shotgun (WGS) entry which is preliminary data.</text>
</comment>
<dbReference type="AlphaFoldDB" id="A0A2T9JM53"/>
<dbReference type="PANTHER" id="PTHR23505">
    <property type="entry name" value="SPINSTER"/>
    <property type="match status" value="1"/>
</dbReference>
<evidence type="ECO:0000256" key="5">
    <source>
        <dbReference type="ARBA" id="ARBA00023136"/>
    </source>
</evidence>
<feature type="transmembrane region" description="Helical" evidence="6">
    <location>
        <begin position="95"/>
        <end position="119"/>
    </location>
</feature>
<feature type="transmembrane region" description="Helical" evidence="6">
    <location>
        <begin position="278"/>
        <end position="300"/>
    </location>
</feature>
<proteinExistence type="predicted"/>
<feature type="transmembrane region" description="Helical" evidence="6">
    <location>
        <begin position="194"/>
        <end position="213"/>
    </location>
</feature>
<keyword evidence="9" id="KW-1185">Reference proteome</keyword>
<evidence type="ECO:0000256" key="3">
    <source>
        <dbReference type="ARBA" id="ARBA00022692"/>
    </source>
</evidence>
<dbReference type="InterPro" id="IPR020846">
    <property type="entry name" value="MFS_dom"/>
</dbReference>
<feature type="transmembrane region" description="Helical" evidence="6">
    <location>
        <begin position="29"/>
        <end position="50"/>
    </location>
</feature>
<dbReference type="Pfam" id="PF07690">
    <property type="entry name" value="MFS_1"/>
    <property type="match status" value="1"/>
</dbReference>
<feature type="transmembrane region" description="Helical" evidence="6">
    <location>
        <begin position="405"/>
        <end position="427"/>
    </location>
</feature>
<dbReference type="EMBL" id="QDKP01000024">
    <property type="protein sequence ID" value="PVM84797.1"/>
    <property type="molecule type" value="Genomic_DNA"/>
</dbReference>
<dbReference type="GO" id="GO:0022857">
    <property type="term" value="F:transmembrane transporter activity"/>
    <property type="evidence" value="ECO:0007669"/>
    <property type="project" value="InterPro"/>
</dbReference>
<sequence>MSAAVFLPAEGPAVAAAVYPAARTRRGALAVLVLLAFLTSMDITLTALLIEPMKRELALSDVQIGLLQGTVFGIAYGLSSLPMGWLIDRRNRMRLLVVGVVVWGVAMAGSGLSSAFAALVAWRTALGLVTALLVPASLSLIADFFPAERRAVATSLFAGGQACGQAFGILVGGAAFDWLAHSGLNVGGLSAWRMLYVAAAVVCTALLLLLLFLREPARQERDLALGDAGGWRELWTHRRFLVPLLGGLLFSTIAVQGANVWAAPLLMRNFGLTPGGFAGWLSAVTLIGLIVGALSGGQLAELGRRRGGRAGVLLPAALAAFISAPLALFAVAPNVPLFAILLGLALVCAGMVPTVGVVAITLNLPNTIRGRGIAAYVLTTALFGAATAPAAIALLSQALGGEAKLGLAIVFVSAPAAILSGLCFLLAMRGEPAAVLEA</sequence>
<dbReference type="Gene3D" id="1.20.1250.20">
    <property type="entry name" value="MFS general substrate transporter like domains"/>
    <property type="match status" value="1"/>
</dbReference>
<comment type="subcellular location">
    <subcellularLocation>
        <location evidence="1">Membrane</location>
        <topology evidence="1">Multi-pass membrane protein</topology>
    </subcellularLocation>
</comment>
<keyword evidence="3 6" id="KW-0812">Transmembrane</keyword>
<dbReference type="PANTHER" id="PTHR23505:SF79">
    <property type="entry name" value="PROTEIN SPINSTER"/>
    <property type="match status" value="1"/>
</dbReference>
<dbReference type="PROSITE" id="PS50850">
    <property type="entry name" value="MFS"/>
    <property type="match status" value="1"/>
</dbReference>
<keyword evidence="4 6" id="KW-1133">Transmembrane helix</keyword>
<evidence type="ECO:0000313" key="8">
    <source>
        <dbReference type="EMBL" id="PVM84797.1"/>
    </source>
</evidence>
<accession>A0A2T9JM53</accession>
<reference evidence="8 9" key="1">
    <citation type="submission" date="2018-04" db="EMBL/GenBank/DDBJ databases">
        <title>The genome sequence of Caulobacter sp. 736.</title>
        <authorList>
            <person name="Gao J."/>
            <person name="Sun J."/>
        </authorList>
    </citation>
    <scope>NUCLEOTIDE SEQUENCE [LARGE SCALE GENOMIC DNA]</scope>
    <source>
        <strain evidence="8 9">736</strain>
    </source>
</reference>
<protein>
    <recommendedName>
        <fullName evidence="7">Major facilitator superfamily (MFS) profile domain-containing protein</fullName>
    </recommendedName>
</protein>
<feature type="transmembrane region" description="Helical" evidence="6">
    <location>
        <begin position="240"/>
        <end position="258"/>
    </location>
</feature>
<dbReference type="GO" id="GO:0016020">
    <property type="term" value="C:membrane"/>
    <property type="evidence" value="ECO:0007669"/>
    <property type="project" value="UniProtKB-SubCell"/>
</dbReference>
<keyword evidence="5 6" id="KW-0472">Membrane</keyword>
<dbReference type="InterPro" id="IPR036259">
    <property type="entry name" value="MFS_trans_sf"/>
</dbReference>
<name>A0A2T9JM53_9CAUL</name>
<feature type="transmembrane region" description="Helical" evidence="6">
    <location>
        <begin position="374"/>
        <end position="399"/>
    </location>
</feature>
<dbReference type="InterPro" id="IPR011701">
    <property type="entry name" value="MFS"/>
</dbReference>
<gene>
    <name evidence="8" type="ORF">DDF65_08125</name>
</gene>